<dbReference type="STRING" id="414004.CENSYa_0937"/>
<dbReference type="Gene3D" id="3.90.79.10">
    <property type="entry name" value="Nucleoside Triphosphate Pyrophosphohydrolase"/>
    <property type="match status" value="1"/>
</dbReference>
<evidence type="ECO:0000256" key="6">
    <source>
        <dbReference type="ARBA" id="ARBA00023211"/>
    </source>
</evidence>
<evidence type="ECO:0000259" key="7">
    <source>
        <dbReference type="PROSITE" id="PS51462"/>
    </source>
</evidence>
<dbReference type="PATRIC" id="fig|414004.10.peg.866"/>
<keyword evidence="9" id="KW-1185">Reference proteome</keyword>
<organism evidence="8 9">
    <name type="scientific">Cenarchaeum symbiosum (strain A)</name>
    <dbReference type="NCBI Taxonomy" id="414004"/>
    <lineage>
        <taxon>Archaea</taxon>
        <taxon>Nitrososphaerota</taxon>
        <taxon>Candidatus Cenarchaeales</taxon>
        <taxon>Candidatus Cenarchaeaceae</taxon>
        <taxon>Candidatus Cenarchaeum</taxon>
    </lineage>
</organism>
<feature type="domain" description="Nudix hydrolase" evidence="7">
    <location>
        <begin position="22"/>
        <end position="155"/>
    </location>
</feature>
<sequence>MDLPLVRSRLSSAISPPSEHGGRKPAAVLVVIHGAEPHVVMTEKPASLRVHAGEISFPGGKPEDGDADLLHTALRETREEIGLDVPRGAVTGQMGPVVTLNSGFVITPFVAVLDCIPGLAANEEVERIFEVPLGPLLRTEAADTDPDHHAIQEMSVFTFGDRTVWGASARILGQAAAALGVRGPAAERPSGEQSRDFAGFI</sequence>
<evidence type="ECO:0000313" key="8">
    <source>
        <dbReference type="EMBL" id="ABK77569.1"/>
    </source>
</evidence>
<keyword evidence="4" id="KW-0378">Hydrolase</keyword>
<comment type="cofactor">
    <cofactor evidence="2">
        <name>Mg(2+)</name>
        <dbReference type="ChEBI" id="CHEBI:18420"/>
    </cofactor>
</comment>
<evidence type="ECO:0000256" key="3">
    <source>
        <dbReference type="ARBA" id="ARBA00022723"/>
    </source>
</evidence>
<dbReference type="HOGENOM" id="CLU_040940_5_2_2"/>
<dbReference type="PANTHER" id="PTHR12992:SF11">
    <property type="entry name" value="MITOCHONDRIAL COENZYME A DIPHOSPHATASE NUDT8"/>
    <property type="match status" value="1"/>
</dbReference>
<protein>
    <submittedName>
        <fullName evidence="8">NTP pyrophosphohydrolase</fullName>
    </submittedName>
</protein>
<keyword evidence="5" id="KW-0460">Magnesium</keyword>
<evidence type="ECO:0000256" key="5">
    <source>
        <dbReference type="ARBA" id="ARBA00022842"/>
    </source>
</evidence>
<accession>A0RW52</accession>
<dbReference type="EnsemblBacteria" id="ABK77569">
    <property type="protein sequence ID" value="ABK77569"/>
    <property type="gene ID" value="CENSYa_0937"/>
</dbReference>
<dbReference type="SUPFAM" id="SSF55811">
    <property type="entry name" value="Nudix"/>
    <property type="match status" value="1"/>
</dbReference>
<dbReference type="Proteomes" id="UP000000758">
    <property type="component" value="Chromosome"/>
</dbReference>
<dbReference type="PANTHER" id="PTHR12992">
    <property type="entry name" value="NUDIX HYDROLASE"/>
    <property type="match status" value="1"/>
</dbReference>
<dbReference type="GO" id="GO:0046872">
    <property type="term" value="F:metal ion binding"/>
    <property type="evidence" value="ECO:0007669"/>
    <property type="project" value="UniProtKB-KW"/>
</dbReference>
<dbReference type="KEGG" id="csy:CENSYa_0937"/>
<keyword evidence="6" id="KW-0464">Manganese</keyword>
<keyword evidence="3" id="KW-0479">Metal-binding</keyword>
<name>A0RW52_CENSY</name>
<dbReference type="CDD" id="cd03426">
    <property type="entry name" value="NUDIX_CoAse_Nudt7"/>
    <property type="match status" value="1"/>
</dbReference>
<dbReference type="Pfam" id="PF00293">
    <property type="entry name" value="NUDIX"/>
    <property type="match status" value="1"/>
</dbReference>
<evidence type="ECO:0000313" key="9">
    <source>
        <dbReference type="Proteomes" id="UP000000758"/>
    </source>
</evidence>
<dbReference type="InterPro" id="IPR045121">
    <property type="entry name" value="CoAse"/>
</dbReference>
<evidence type="ECO:0000256" key="4">
    <source>
        <dbReference type="ARBA" id="ARBA00022801"/>
    </source>
</evidence>
<gene>
    <name evidence="8" type="ordered locus">CENSYa_0937</name>
</gene>
<dbReference type="GO" id="GO:0010945">
    <property type="term" value="F:coenzyme A diphosphatase activity"/>
    <property type="evidence" value="ECO:0007669"/>
    <property type="project" value="InterPro"/>
</dbReference>
<dbReference type="AlphaFoldDB" id="A0RW52"/>
<proteinExistence type="predicted"/>
<reference evidence="8 9" key="1">
    <citation type="journal article" date="2006" name="Proc. Natl. Acad. Sci. U.S.A.">
        <title>Genomic analysis of the uncultivated marine crenarchaeote Cenarchaeum symbiosum.</title>
        <authorList>
            <person name="Hallam S.J."/>
            <person name="Konstantinidis K.T."/>
            <person name="Putnam N."/>
            <person name="Schleper C."/>
            <person name="Watanabe Y."/>
            <person name="Sugahara J."/>
            <person name="Preston C."/>
            <person name="de la Torre J."/>
            <person name="Richardson P.M."/>
            <person name="DeLong E.F."/>
        </authorList>
    </citation>
    <scope>NUCLEOTIDE SEQUENCE [LARGE SCALE GENOMIC DNA]</scope>
    <source>
        <strain evidence="9">A</strain>
    </source>
</reference>
<dbReference type="EMBL" id="DP000238">
    <property type="protein sequence ID" value="ABK77569.1"/>
    <property type="molecule type" value="Genomic_DNA"/>
</dbReference>
<comment type="cofactor">
    <cofactor evidence="1">
        <name>Mn(2+)</name>
        <dbReference type="ChEBI" id="CHEBI:29035"/>
    </cofactor>
</comment>
<evidence type="ECO:0000256" key="2">
    <source>
        <dbReference type="ARBA" id="ARBA00001946"/>
    </source>
</evidence>
<dbReference type="InterPro" id="IPR015797">
    <property type="entry name" value="NUDIX_hydrolase-like_dom_sf"/>
</dbReference>
<dbReference type="PROSITE" id="PS51462">
    <property type="entry name" value="NUDIX"/>
    <property type="match status" value="1"/>
</dbReference>
<evidence type="ECO:0000256" key="1">
    <source>
        <dbReference type="ARBA" id="ARBA00001936"/>
    </source>
</evidence>
<dbReference type="InterPro" id="IPR000086">
    <property type="entry name" value="NUDIX_hydrolase_dom"/>
</dbReference>